<evidence type="ECO:0000256" key="2">
    <source>
        <dbReference type="SAM" id="SignalP"/>
    </source>
</evidence>
<evidence type="ECO:0000313" key="4">
    <source>
        <dbReference type="EMBL" id="MXO74708.1"/>
    </source>
</evidence>
<protein>
    <submittedName>
        <fullName evidence="4">PEP-CTERM sorting domain-containing protein</fullName>
    </submittedName>
</protein>
<keyword evidence="1" id="KW-0472">Membrane</keyword>
<feature type="chain" id="PRO_5026299407" evidence="2">
    <location>
        <begin position="24"/>
        <end position="56"/>
    </location>
</feature>
<organism evidence="4 5">
    <name type="scientific">Tsuneonella aeria</name>
    <dbReference type="NCBI Taxonomy" id="1837929"/>
    <lineage>
        <taxon>Bacteria</taxon>
        <taxon>Pseudomonadati</taxon>
        <taxon>Pseudomonadota</taxon>
        <taxon>Alphaproteobacteria</taxon>
        <taxon>Sphingomonadales</taxon>
        <taxon>Erythrobacteraceae</taxon>
        <taxon>Tsuneonella</taxon>
    </lineage>
</organism>
<accession>A0A6I4TE97</accession>
<name>A0A6I4TE97_9SPHN</name>
<dbReference type="NCBIfam" id="TIGR02595">
    <property type="entry name" value="PEP_CTERM"/>
    <property type="match status" value="1"/>
</dbReference>
<gene>
    <name evidence="4" type="ORF">GRI40_05665</name>
</gene>
<dbReference type="Proteomes" id="UP000439522">
    <property type="component" value="Unassembled WGS sequence"/>
</dbReference>
<dbReference type="Pfam" id="PF07589">
    <property type="entry name" value="PEP-CTERM"/>
    <property type="match status" value="1"/>
</dbReference>
<feature type="transmembrane region" description="Helical" evidence="1">
    <location>
        <begin position="33"/>
        <end position="51"/>
    </location>
</feature>
<keyword evidence="1" id="KW-1133">Transmembrane helix</keyword>
<dbReference type="EMBL" id="WTZA01000001">
    <property type="protein sequence ID" value="MXO74708.1"/>
    <property type="molecule type" value="Genomic_DNA"/>
</dbReference>
<evidence type="ECO:0000256" key="1">
    <source>
        <dbReference type="SAM" id="Phobius"/>
    </source>
</evidence>
<proteinExistence type="predicted"/>
<evidence type="ECO:0000259" key="3">
    <source>
        <dbReference type="Pfam" id="PF07589"/>
    </source>
</evidence>
<feature type="domain" description="Ice-binding protein C-terminal" evidence="3">
    <location>
        <begin position="27"/>
        <end position="53"/>
    </location>
</feature>
<feature type="signal peptide" evidence="2">
    <location>
        <begin position="1"/>
        <end position="23"/>
    </location>
</feature>
<comment type="caution">
    <text evidence="4">The sequence shown here is derived from an EMBL/GenBank/DDBJ whole genome shotgun (WGS) entry which is preliminary data.</text>
</comment>
<keyword evidence="1" id="KW-0812">Transmembrane</keyword>
<sequence length="56" mass="5870">MRSVLIPILPALALLLTAAPAQAATWAIPEPSSMVLFGLGVLGVIIGRHGARRPRE</sequence>
<keyword evidence="5" id="KW-1185">Reference proteome</keyword>
<evidence type="ECO:0000313" key="5">
    <source>
        <dbReference type="Proteomes" id="UP000439522"/>
    </source>
</evidence>
<keyword evidence="2" id="KW-0732">Signal</keyword>
<reference evidence="4 5" key="1">
    <citation type="submission" date="2019-12" db="EMBL/GenBank/DDBJ databases">
        <title>Genomic-based taxomic classification of the family Erythrobacteraceae.</title>
        <authorList>
            <person name="Xu L."/>
        </authorList>
    </citation>
    <scope>NUCLEOTIDE SEQUENCE [LARGE SCALE GENOMIC DNA]</scope>
    <source>
        <strain evidence="4 5">100921-2</strain>
    </source>
</reference>
<dbReference type="AlphaFoldDB" id="A0A6I4TE97"/>
<dbReference type="InterPro" id="IPR013424">
    <property type="entry name" value="Ice-binding_C"/>
</dbReference>